<feature type="domain" description="Putative restriction endonuclease" evidence="1">
    <location>
        <begin position="12"/>
        <end position="175"/>
    </location>
</feature>
<organism evidence="2 3">
    <name type="scientific">Crocosphaera chwakensis CCY0110</name>
    <dbReference type="NCBI Taxonomy" id="391612"/>
    <lineage>
        <taxon>Bacteria</taxon>
        <taxon>Bacillati</taxon>
        <taxon>Cyanobacteriota</taxon>
        <taxon>Cyanophyceae</taxon>
        <taxon>Oscillatoriophycideae</taxon>
        <taxon>Chroococcales</taxon>
        <taxon>Aphanothecaceae</taxon>
        <taxon>Crocosphaera</taxon>
        <taxon>Crocosphaera chwakensis</taxon>
    </lineage>
</organism>
<dbReference type="eggNOG" id="COG4636">
    <property type="taxonomic scope" value="Bacteria"/>
</dbReference>
<dbReference type="Pfam" id="PF05685">
    <property type="entry name" value="Uma2"/>
    <property type="match status" value="1"/>
</dbReference>
<evidence type="ECO:0000259" key="1">
    <source>
        <dbReference type="Pfam" id="PF05685"/>
    </source>
</evidence>
<protein>
    <recommendedName>
        <fullName evidence="1">Putative restriction endonuclease domain-containing protein</fullName>
    </recommendedName>
</protein>
<proteinExistence type="predicted"/>
<sequence>MIITTRKQFTIEEYHRLIELGFFTADERLELIRGDIITMSPKRTAHSVCNSLLFGELYVLLKDKAVVRGQEPILIPPNSEPEPDVVIAQKREDNYLSSHPFPSEILLLIEIADSTLIFDRDVKLPLYAEAGIMDFWIVNLRDKQLETYTQPYQLSKGKYNYRSQQIYLPDDIINIPHFTNISFVLKPFFM</sequence>
<dbReference type="Gene3D" id="3.90.1570.10">
    <property type="entry name" value="tt1808, chain A"/>
    <property type="match status" value="1"/>
</dbReference>
<dbReference type="PANTHER" id="PTHR35400:SF1">
    <property type="entry name" value="SLR1083 PROTEIN"/>
    <property type="match status" value="1"/>
</dbReference>
<evidence type="ECO:0000313" key="3">
    <source>
        <dbReference type="Proteomes" id="UP000003781"/>
    </source>
</evidence>
<dbReference type="SUPFAM" id="SSF52980">
    <property type="entry name" value="Restriction endonuclease-like"/>
    <property type="match status" value="1"/>
</dbReference>
<dbReference type="AlphaFoldDB" id="A3IVP1"/>
<dbReference type="PANTHER" id="PTHR35400">
    <property type="entry name" value="SLR1083 PROTEIN"/>
    <property type="match status" value="1"/>
</dbReference>
<dbReference type="OrthoDB" id="509866at2"/>
<dbReference type="InterPro" id="IPR012296">
    <property type="entry name" value="Nuclease_put_TT1808"/>
</dbReference>
<gene>
    <name evidence="2" type="ORF">CY0110_27024</name>
</gene>
<dbReference type="Proteomes" id="UP000003781">
    <property type="component" value="Unassembled WGS sequence"/>
</dbReference>
<evidence type="ECO:0000313" key="2">
    <source>
        <dbReference type="EMBL" id="EAZ89431.1"/>
    </source>
</evidence>
<dbReference type="InterPro" id="IPR008538">
    <property type="entry name" value="Uma2"/>
</dbReference>
<reference evidence="2 3" key="1">
    <citation type="submission" date="2007-03" db="EMBL/GenBank/DDBJ databases">
        <authorList>
            <person name="Stal L."/>
            <person name="Ferriera S."/>
            <person name="Johnson J."/>
            <person name="Kravitz S."/>
            <person name="Beeson K."/>
            <person name="Sutton G."/>
            <person name="Rogers Y.-H."/>
            <person name="Friedman R."/>
            <person name="Frazier M."/>
            <person name="Venter J.C."/>
        </authorList>
    </citation>
    <scope>NUCLEOTIDE SEQUENCE [LARGE SCALE GENOMIC DNA]</scope>
    <source>
        <strain evidence="2 3">CCY0110</strain>
    </source>
</reference>
<dbReference type="CDD" id="cd06260">
    <property type="entry name" value="DUF820-like"/>
    <property type="match status" value="1"/>
</dbReference>
<dbReference type="InterPro" id="IPR011335">
    <property type="entry name" value="Restrct_endonuc-II-like"/>
</dbReference>
<dbReference type="RefSeq" id="WP_008277450.1">
    <property type="nucleotide sequence ID" value="NZ_AAXW01000044.1"/>
</dbReference>
<dbReference type="EMBL" id="AAXW01000044">
    <property type="protein sequence ID" value="EAZ89431.1"/>
    <property type="molecule type" value="Genomic_DNA"/>
</dbReference>
<accession>A3IVP1</accession>
<comment type="caution">
    <text evidence="2">The sequence shown here is derived from an EMBL/GenBank/DDBJ whole genome shotgun (WGS) entry which is preliminary data.</text>
</comment>
<keyword evidence="3" id="KW-1185">Reference proteome</keyword>
<name>A3IVP1_9CHRO</name>